<evidence type="ECO:0000256" key="4">
    <source>
        <dbReference type="SAM" id="SignalP"/>
    </source>
</evidence>
<sequence length="310" mass="34369">MFKFAVLAVAIASAAAQYHEGQATHQVSYGGHQASGYGGHQVSSYGGHQAGGYKESGHEEKDYYAEPHYNFAYEVHDSHTGDIKSHKEERKGDHTQGVYMLVEADGSKRVVEYVVEGKSGFNAKVQKEESKHPQAYKTQSSGHGYSSGHEASSYKSYQPSYSSLSSSYKQSSYKPQISYKSIPAYKPETSYQPAYKVESHYSQPAYQAESHYSQPAYKVESHYAQPAYKAESHYSQPAYKAESHYSQPAYKAESHYSQPAYKAESHYSQPAHSSSGHATSSVSFSTHGAKIATSTKHVVPEKHGYESKKY</sequence>
<feature type="region of interest" description="Disordered" evidence="3">
    <location>
        <begin position="261"/>
        <end position="310"/>
    </location>
</feature>
<dbReference type="InterPro" id="IPR051217">
    <property type="entry name" value="Insect_Cuticle_Struc_Prot"/>
</dbReference>
<feature type="region of interest" description="Disordered" evidence="3">
    <location>
        <begin position="124"/>
        <end position="153"/>
    </location>
</feature>
<evidence type="ECO:0000256" key="1">
    <source>
        <dbReference type="ARBA" id="ARBA00022460"/>
    </source>
</evidence>
<keyword evidence="1 2" id="KW-0193">Cuticle</keyword>
<reference evidence="5" key="1">
    <citation type="journal article" date="2021" name="Mol. Ecol. Resour.">
        <title>Apolygus lucorum genome provides insights into omnivorousness and mesophyll feeding.</title>
        <authorList>
            <person name="Liu Y."/>
            <person name="Liu H."/>
            <person name="Wang H."/>
            <person name="Huang T."/>
            <person name="Liu B."/>
            <person name="Yang B."/>
            <person name="Yin L."/>
            <person name="Li B."/>
            <person name="Zhang Y."/>
            <person name="Zhang S."/>
            <person name="Jiang F."/>
            <person name="Zhang X."/>
            <person name="Ren Y."/>
            <person name="Wang B."/>
            <person name="Wang S."/>
            <person name="Lu Y."/>
            <person name="Wu K."/>
            <person name="Fan W."/>
            <person name="Wang G."/>
        </authorList>
    </citation>
    <scope>NUCLEOTIDE SEQUENCE</scope>
    <source>
        <strain evidence="5">12Hb</strain>
    </source>
</reference>
<feature type="chain" id="PRO_5035862278" evidence="4">
    <location>
        <begin position="17"/>
        <end position="310"/>
    </location>
</feature>
<keyword evidence="6" id="KW-1185">Reference proteome</keyword>
<dbReference type="PANTHER" id="PTHR12236">
    <property type="entry name" value="STRUCTURAL CONTITUENT OF CUTICLE"/>
    <property type="match status" value="1"/>
</dbReference>
<protein>
    <submittedName>
        <fullName evidence="5">Uncharacterized protein</fullName>
    </submittedName>
</protein>
<dbReference type="AlphaFoldDB" id="A0A8S9XQ63"/>
<evidence type="ECO:0000256" key="3">
    <source>
        <dbReference type="SAM" id="MobiDB-lite"/>
    </source>
</evidence>
<dbReference type="GO" id="GO:0042302">
    <property type="term" value="F:structural constituent of cuticle"/>
    <property type="evidence" value="ECO:0007669"/>
    <property type="project" value="UniProtKB-UniRule"/>
</dbReference>
<organism evidence="5 6">
    <name type="scientific">Apolygus lucorum</name>
    <name type="common">Small green plant bug</name>
    <name type="synonym">Lygocoris lucorum</name>
    <dbReference type="NCBI Taxonomy" id="248454"/>
    <lineage>
        <taxon>Eukaryota</taxon>
        <taxon>Metazoa</taxon>
        <taxon>Ecdysozoa</taxon>
        <taxon>Arthropoda</taxon>
        <taxon>Hexapoda</taxon>
        <taxon>Insecta</taxon>
        <taxon>Pterygota</taxon>
        <taxon>Neoptera</taxon>
        <taxon>Paraneoptera</taxon>
        <taxon>Hemiptera</taxon>
        <taxon>Heteroptera</taxon>
        <taxon>Panheteroptera</taxon>
        <taxon>Cimicomorpha</taxon>
        <taxon>Miridae</taxon>
        <taxon>Mirini</taxon>
        <taxon>Apolygus</taxon>
    </lineage>
</organism>
<dbReference type="OrthoDB" id="7726341at2759"/>
<evidence type="ECO:0000313" key="5">
    <source>
        <dbReference type="EMBL" id="KAF6211073.1"/>
    </source>
</evidence>
<evidence type="ECO:0000313" key="6">
    <source>
        <dbReference type="Proteomes" id="UP000466442"/>
    </source>
</evidence>
<proteinExistence type="predicted"/>
<dbReference type="GO" id="GO:0005615">
    <property type="term" value="C:extracellular space"/>
    <property type="evidence" value="ECO:0007669"/>
    <property type="project" value="TreeGrafter"/>
</dbReference>
<keyword evidence="4" id="KW-0732">Signal</keyword>
<name>A0A8S9XQ63_APOLU</name>
<dbReference type="PANTHER" id="PTHR12236:SF76">
    <property type="entry name" value="ADULT-SPECIFIC CUTICULAR PROTEIN ACP-20-LIKE PROTEIN"/>
    <property type="match status" value="1"/>
</dbReference>
<accession>A0A8S9XQ63</accession>
<dbReference type="GO" id="GO:0031012">
    <property type="term" value="C:extracellular matrix"/>
    <property type="evidence" value="ECO:0007669"/>
    <property type="project" value="TreeGrafter"/>
</dbReference>
<gene>
    <name evidence="5" type="ORF">GE061_014186</name>
</gene>
<evidence type="ECO:0000256" key="2">
    <source>
        <dbReference type="PROSITE-ProRule" id="PRU00497"/>
    </source>
</evidence>
<feature type="compositionally biased region" description="Basic and acidic residues" evidence="3">
    <location>
        <begin position="298"/>
        <end position="310"/>
    </location>
</feature>
<dbReference type="Proteomes" id="UP000466442">
    <property type="component" value="Linkage Group LG5"/>
</dbReference>
<dbReference type="InterPro" id="IPR000618">
    <property type="entry name" value="Insect_cuticle"/>
</dbReference>
<dbReference type="EMBL" id="WIXP02000005">
    <property type="protein sequence ID" value="KAF6211073.1"/>
    <property type="molecule type" value="Genomic_DNA"/>
</dbReference>
<dbReference type="PROSITE" id="PS51155">
    <property type="entry name" value="CHIT_BIND_RR_2"/>
    <property type="match status" value="1"/>
</dbReference>
<feature type="compositionally biased region" description="Low complexity" evidence="3">
    <location>
        <begin position="273"/>
        <end position="285"/>
    </location>
</feature>
<feature type="signal peptide" evidence="4">
    <location>
        <begin position="1"/>
        <end position="16"/>
    </location>
</feature>
<comment type="caution">
    <text evidence="5">The sequence shown here is derived from an EMBL/GenBank/DDBJ whole genome shotgun (WGS) entry which is preliminary data.</text>
</comment>
<dbReference type="Pfam" id="PF00379">
    <property type="entry name" value="Chitin_bind_4"/>
    <property type="match status" value="1"/>
</dbReference>